<reference evidence="2" key="1">
    <citation type="journal article" date="2018" name="Sci. Rep.">
        <title>Lignite coal burning seam in the remote Altai Mountains harbors a hydrogen-driven thermophilic microbial community.</title>
        <authorList>
            <person name="Kadnikov V.V."/>
            <person name="Mardanov A.V."/>
            <person name="Ivasenko D.A."/>
            <person name="Antsiferov D.V."/>
            <person name="Beletsky A.V."/>
            <person name="Karnachuk O.V."/>
            <person name="Ravin N.V."/>
        </authorList>
    </citation>
    <scope>NUCLEOTIDE SEQUENCE [LARGE SCALE GENOMIC DNA]</scope>
</reference>
<dbReference type="EMBL" id="PEBX01000109">
    <property type="protein sequence ID" value="PTQ55489.1"/>
    <property type="molecule type" value="Genomic_DNA"/>
</dbReference>
<dbReference type="Proteomes" id="UP000244338">
    <property type="component" value="Unassembled WGS sequence"/>
</dbReference>
<evidence type="ECO:0000313" key="1">
    <source>
        <dbReference type="EMBL" id="PTQ55489.1"/>
    </source>
</evidence>
<name>A0A2R6XYI7_9BACL</name>
<comment type="caution">
    <text evidence="1">The sequence shown here is derived from an EMBL/GenBank/DDBJ whole genome shotgun (WGS) entry which is preliminary data.</text>
</comment>
<sequence length="52" mass="5970">MYTRFLKTLMEYEALRAACSTISSSNMPFYGPNSPQPLTFPEMMGRNRFITA</sequence>
<evidence type="ECO:0000313" key="2">
    <source>
        <dbReference type="Proteomes" id="UP000244338"/>
    </source>
</evidence>
<gene>
    <name evidence="1" type="ORF">BSOLF_1966</name>
</gene>
<accession>A0A2R6XYI7</accession>
<organism evidence="1 2">
    <name type="scientific">Candidatus Carbonibacillus altaicus</name>
    <dbReference type="NCBI Taxonomy" id="2163959"/>
    <lineage>
        <taxon>Bacteria</taxon>
        <taxon>Bacillati</taxon>
        <taxon>Bacillota</taxon>
        <taxon>Bacilli</taxon>
        <taxon>Bacillales</taxon>
        <taxon>Candidatus Carbonibacillus</taxon>
    </lineage>
</organism>
<dbReference type="AlphaFoldDB" id="A0A2R6XYI7"/>
<proteinExistence type="predicted"/>
<protein>
    <submittedName>
        <fullName evidence="1">Uncharacterized protein</fullName>
    </submittedName>
</protein>